<evidence type="ECO:0000256" key="1">
    <source>
        <dbReference type="SAM" id="MobiDB-lite"/>
    </source>
</evidence>
<dbReference type="EMBL" id="CAADRM010000134">
    <property type="protein sequence ID" value="VFU17640.1"/>
    <property type="molecule type" value="Genomic_DNA"/>
</dbReference>
<sequence length="46" mass="5280">MESTPACVKKNNLAVLCKNFRKRESEPYSCPSNSFRKRLKNSSMKA</sequence>
<gene>
    <name evidence="2" type="ORF">SCFA_680002</name>
</gene>
<proteinExistence type="predicted"/>
<reference evidence="2" key="1">
    <citation type="submission" date="2019-03" db="EMBL/GenBank/DDBJ databases">
        <authorList>
            <person name="Hao L."/>
        </authorList>
    </citation>
    <scope>NUCLEOTIDE SEQUENCE</scope>
</reference>
<evidence type="ECO:0000313" key="2">
    <source>
        <dbReference type="EMBL" id="VFU17640.1"/>
    </source>
</evidence>
<accession>A0A485M546</accession>
<dbReference type="AlphaFoldDB" id="A0A485M546"/>
<feature type="region of interest" description="Disordered" evidence="1">
    <location>
        <begin position="25"/>
        <end position="46"/>
    </location>
</feature>
<organism evidence="2">
    <name type="scientific">anaerobic digester metagenome</name>
    <dbReference type="NCBI Taxonomy" id="1263854"/>
    <lineage>
        <taxon>unclassified sequences</taxon>
        <taxon>metagenomes</taxon>
        <taxon>ecological metagenomes</taxon>
    </lineage>
</organism>
<name>A0A485M546_9ZZZZ</name>
<protein>
    <submittedName>
        <fullName evidence="2">Uncharacterized protein</fullName>
    </submittedName>
</protein>